<dbReference type="Proteomes" id="UP000278162">
    <property type="component" value="Unassembled WGS sequence"/>
</dbReference>
<dbReference type="NCBIfam" id="TIGR01387">
    <property type="entry name" value="cztR_silR_copR"/>
    <property type="match status" value="1"/>
</dbReference>
<accession>A0A059V263</accession>
<evidence type="ECO:0000256" key="1">
    <source>
        <dbReference type="ARBA" id="ARBA00022553"/>
    </source>
</evidence>
<dbReference type="SMART" id="SM00862">
    <property type="entry name" value="Trans_reg_C"/>
    <property type="match status" value="1"/>
</dbReference>
<reference evidence="11" key="3">
    <citation type="submission" date="2020-10" db="EMBL/GenBank/DDBJ databases">
        <title>Genome sequences of Pseudomonas isolates.</title>
        <authorList>
            <person name="Wessels L."/>
            <person name="Reich F."/>
            <person name="Hammerl J."/>
        </authorList>
    </citation>
    <scope>NUCLEOTIDE SEQUENCE</scope>
    <source>
        <strain evidence="11">20-MO00640-0</strain>
    </source>
</reference>
<evidence type="ECO:0000313" key="13">
    <source>
        <dbReference type="Proteomes" id="UP000185146"/>
    </source>
</evidence>
<dbReference type="InterPro" id="IPR036388">
    <property type="entry name" value="WH-like_DNA-bd_sf"/>
</dbReference>
<reference evidence="10 13" key="1">
    <citation type="submission" date="2016-12" db="EMBL/GenBank/DDBJ databases">
        <title>Draft Genome Sequence of Mercury Resistant Pseudomonas DRA525.</title>
        <authorList>
            <person name="Drace K.M."/>
        </authorList>
    </citation>
    <scope>NUCLEOTIDE SEQUENCE [LARGE SCALE GENOMIC DNA]</scope>
    <source>
        <strain evidence="10 13">DRA525</strain>
    </source>
</reference>
<organism evidence="10 13">
    <name type="scientific">Pseudomonas putida</name>
    <name type="common">Arthrobacter siderocapsulatus</name>
    <dbReference type="NCBI Taxonomy" id="303"/>
    <lineage>
        <taxon>Bacteria</taxon>
        <taxon>Pseudomonadati</taxon>
        <taxon>Pseudomonadota</taxon>
        <taxon>Gammaproteobacteria</taxon>
        <taxon>Pseudomonadales</taxon>
        <taxon>Pseudomonadaceae</taxon>
        <taxon>Pseudomonas</taxon>
    </lineage>
</organism>
<dbReference type="InterPro" id="IPR001867">
    <property type="entry name" value="OmpR/PhoB-type_DNA-bd"/>
</dbReference>
<dbReference type="PROSITE" id="PS50110">
    <property type="entry name" value="RESPONSE_REGULATORY"/>
    <property type="match status" value="1"/>
</dbReference>
<dbReference type="InterPro" id="IPR011006">
    <property type="entry name" value="CheY-like_superfamily"/>
</dbReference>
<name>A0A059V263_PSEPU</name>
<gene>
    <name evidence="10" type="ORF">BL240_22375</name>
    <name evidence="12" type="ORF">EFK07_17805</name>
    <name evidence="11" type="ORF">IR015_06010</name>
</gene>
<dbReference type="RefSeq" id="WP_003258489.1">
    <property type="nucleotide sequence ID" value="NZ_CP007620.1"/>
</dbReference>
<dbReference type="PANTHER" id="PTHR48111">
    <property type="entry name" value="REGULATOR OF RPOS"/>
    <property type="match status" value="1"/>
</dbReference>
<protein>
    <submittedName>
        <fullName evidence="10 12">Response regulator</fullName>
    </submittedName>
    <submittedName>
        <fullName evidence="11">Heavy metal response regulator transcription factor</fullName>
    </submittedName>
</protein>
<dbReference type="AlphaFoldDB" id="A0A059V263"/>
<dbReference type="GO" id="GO:0006355">
    <property type="term" value="P:regulation of DNA-templated transcription"/>
    <property type="evidence" value="ECO:0007669"/>
    <property type="project" value="InterPro"/>
</dbReference>
<dbReference type="OrthoDB" id="9802426at2"/>
<dbReference type="GO" id="GO:0032993">
    <property type="term" value="C:protein-DNA complex"/>
    <property type="evidence" value="ECO:0007669"/>
    <property type="project" value="TreeGrafter"/>
</dbReference>
<dbReference type="EMBL" id="JADLKB010000004">
    <property type="protein sequence ID" value="MBF8734965.1"/>
    <property type="molecule type" value="Genomic_DNA"/>
</dbReference>
<dbReference type="FunFam" id="3.40.50.2300:FF:000001">
    <property type="entry name" value="DNA-binding response regulator PhoB"/>
    <property type="match status" value="1"/>
</dbReference>
<evidence type="ECO:0000313" key="14">
    <source>
        <dbReference type="Proteomes" id="UP000278162"/>
    </source>
</evidence>
<dbReference type="Proteomes" id="UP000185146">
    <property type="component" value="Chromosome"/>
</dbReference>
<evidence type="ECO:0000256" key="4">
    <source>
        <dbReference type="ARBA" id="ARBA00023125"/>
    </source>
</evidence>
<evidence type="ECO:0000259" key="8">
    <source>
        <dbReference type="PROSITE" id="PS50110"/>
    </source>
</evidence>
<dbReference type="Pfam" id="PF00072">
    <property type="entry name" value="Response_reg"/>
    <property type="match status" value="1"/>
</dbReference>
<keyword evidence="3" id="KW-0805">Transcription regulation</keyword>
<dbReference type="Proteomes" id="UP000639504">
    <property type="component" value="Unassembled WGS sequence"/>
</dbReference>
<evidence type="ECO:0000256" key="2">
    <source>
        <dbReference type="ARBA" id="ARBA00023012"/>
    </source>
</evidence>
<evidence type="ECO:0000256" key="3">
    <source>
        <dbReference type="ARBA" id="ARBA00023015"/>
    </source>
</evidence>
<keyword evidence="4 7" id="KW-0238">DNA-binding</keyword>
<dbReference type="InterPro" id="IPR001789">
    <property type="entry name" value="Sig_transdc_resp-reg_receiver"/>
</dbReference>
<dbReference type="CDD" id="cd19935">
    <property type="entry name" value="REC_OmpR_CusR-like"/>
    <property type="match status" value="1"/>
</dbReference>
<dbReference type="GO" id="GO:0000156">
    <property type="term" value="F:phosphorelay response regulator activity"/>
    <property type="evidence" value="ECO:0007669"/>
    <property type="project" value="TreeGrafter"/>
</dbReference>
<keyword evidence="2" id="KW-0902">Two-component regulatory system</keyword>
<dbReference type="Gene3D" id="6.10.250.690">
    <property type="match status" value="1"/>
</dbReference>
<dbReference type="EMBL" id="RJAI01000041">
    <property type="protein sequence ID" value="RNF87062.1"/>
    <property type="molecule type" value="Genomic_DNA"/>
</dbReference>
<evidence type="ECO:0000313" key="10">
    <source>
        <dbReference type="EMBL" id="APO84034.1"/>
    </source>
</evidence>
<dbReference type="GO" id="GO:0000976">
    <property type="term" value="F:transcription cis-regulatory region binding"/>
    <property type="evidence" value="ECO:0007669"/>
    <property type="project" value="TreeGrafter"/>
</dbReference>
<dbReference type="Gene3D" id="3.40.50.2300">
    <property type="match status" value="1"/>
</dbReference>
<dbReference type="PANTHER" id="PTHR48111:SF41">
    <property type="entry name" value="TRANSCRIPTIONAL REGULATORY PROTEIN CUSR-RELATED"/>
    <property type="match status" value="1"/>
</dbReference>
<evidence type="ECO:0000259" key="9">
    <source>
        <dbReference type="PROSITE" id="PS51755"/>
    </source>
</evidence>
<evidence type="ECO:0000256" key="6">
    <source>
        <dbReference type="PROSITE-ProRule" id="PRU00169"/>
    </source>
</evidence>
<dbReference type="SUPFAM" id="SSF52172">
    <property type="entry name" value="CheY-like"/>
    <property type="match status" value="1"/>
</dbReference>
<dbReference type="Gene3D" id="1.10.10.10">
    <property type="entry name" value="Winged helix-like DNA-binding domain superfamily/Winged helix DNA-binding domain"/>
    <property type="match status" value="1"/>
</dbReference>
<feature type="domain" description="Response regulatory" evidence="8">
    <location>
        <begin position="2"/>
        <end position="115"/>
    </location>
</feature>
<evidence type="ECO:0000256" key="5">
    <source>
        <dbReference type="ARBA" id="ARBA00023163"/>
    </source>
</evidence>
<dbReference type="PROSITE" id="PS51755">
    <property type="entry name" value="OMPR_PHOB"/>
    <property type="match status" value="1"/>
</dbReference>
<evidence type="ECO:0000313" key="12">
    <source>
        <dbReference type="EMBL" id="RNF87062.1"/>
    </source>
</evidence>
<dbReference type="CDD" id="cd00383">
    <property type="entry name" value="trans_reg_C"/>
    <property type="match status" value="1"/>
</dbReference>
<dbReference type="GO" id="GO:0005829">
    <property type="term" value="C:cytosol"/>
    <property type="evidence" value="ECO:0007669"/>
    <property type="project" value="TreeGrafter"/>
</dbReference>
<dbReference type="FunFam" id="1.10.10.10:FF:000005">
    <property type="entry name" value="Two-component system response regulator"/>
    <property type="match status" value="1"/>
</dbReference>
<dbReference type="InterPro" id="IPR006291">
    <property type="entry name" value="CusR-like"/>
</dbReference>
<dbReference type="KEGG" id="ppud:DW66_4601"/>
<keyword evidence="5" id="KW-0804">Transcription</keyword>
<accession>A0A1L5PV27</accession>
<dbReference type="Pfam" id="PF00486">
    <property type="entry name" value="Trans_reg_C"/>
    <property type="match status" value="1"/>
</dbReference>
<dbReference type="InterPro" id="IPR039420">
    <property type="entry name" value="WalR-like"/>
</dbReference>
<dbReference type="SMART" id="SM00448">
    <property type="entry name" value="REC"/>
    <property type="match status" value="1"/>
</dbReference>
<feature type="modified residue" description="4-aspartylphosphate" evidence="6">
    <location>
        <position position="51"/>
    </location>
</feature>
<sequence length="224" mass="25771">MRLLIIEDELRTADYLQQGLRENGYVVDCAHTGTDGLHLARQQPYDLVILDVNLPELDGWTVLQRLRAESATRIMMLTAHGRLADRVKGLDLGADDYLLKPFEFPELLARIRSLLRRNDQQLQPSTLRVADLELDPGRHRAYRAGQRIDLTAKEFALLHLLMRQTGEVLSRTQIISLVWDMNFDCDTNVVEVSIRRLRAKIDDPFDNKLIHTLRGVGYVLEARF</sequence>
<reference evidence="12 14" key="2">
    <citation type="submission" date="2018-10" db="EMBL/GenBank/DDBJ databases">
        <title>An outbreak of IMP-63 producing strain in France.</title>
        <authorList>
            <person name="Bour M."/>
            <person name="Liapis E."/>
            <person name="Plesiat P."/>
        </authorList>
    </citation>
    <scope>NUCLEOTIDE SEQUENCE [LARGE SCALE GENOMIC DNA]</scope>
    <source>
        <strain evidence="12 14">12917</strain>
    </source>
</reference>
<proteinExistence type="predicted"/>
<feature type="DNA-binding region" description="OmpR/PhoB-type" evidence="7">
    <location>
        <begin position="124"/>
        <end position="222"/>
    </location>
</feature>
<dbReference type="EMBL" id="CP018743">
    <property type="protein sequence ID" value="APO84034.1"/>
    <property type="molecule type" value="Genomic_DNA"/>
</dbReference>
<feature type="domain" description="OmpR/PhoB-type" evidence="9">
    <location>
        <begin position="124"/>
        <end position="222"/>
    </location>
</feature>
<keyword evidence="1 6" id="KW-0597">Phosphoprotein</keyword>
<evidence type="ECO:0000256" key="7">
    <source>
        <dbReference type="PROSITE-ProRule" id="PRU01091"/>
    </source>
</evidence>
<evidence type="ECO:0000313" key="11">
    <source>
        <dbReference type="EMBL" id="MBF8734965.1"/>
    </source>
</evidence>
<dbReference type="GeneID" id="97169728"/>